<dbReference type="PANTHER" id="PTHR12907:SF6">
    <property type="entry name" value="PROLYL HYDROXYLASE EGLN2"/>
    <property type="match status" value="1"/>
</dbReference>
<feature type="compositionally biased region" description="Polar residues" evidence="2">
    <location>
        <begin position="93"/>
        <end position="124"/>
    </location>
</feature>
<evidence type="ECO:0000256" key="2">
    <source>
        <dbReference type="SAM" id="MobiDB-lite"/>
    </source>
</evidence>
<dbReference type="InterPro" id="IPR051559">
    <property type="entry name" value="HIF_prolyl_hydroxylases"/>
</dbReference>
<feature type="region of interest" description="Disordered" evidence="2">
    <location>
        <begin position="88"/>
        <end position="181"/>
    </location>
</feature>
<feature type="compositionally biased region" description="Basic and acidic residues" evidence="2">
    <location>
        <begin position="133"/>
        <end position="143"/>
    </location>
</feature>
<dbReference type="AlphaFoldDB" id="A0ABD1KBV4"/>
<dbReference type="PANTHER" id="PTHR12907">
    <property type="entry name" value="EGL NINE HOMOLOG-RELATED"/>
    <property type="match status" value="1"/>
</dbReference>
<evidence type="ECO:0008006" key="5">
    <source>
        <dbReference type="Google" id="ProtNLM"/>
    </source>
</evidence>
<keyword evidence="1" id="KW-0847">Vitamin C</keyword>
<keyword evidence="4" id="KW-1185">Reference proteome</keyword>
<gene>
    <name evidence="3" type="ORF">ACEWY4_008526</name>
</gene>
<organism evidence="3 4">
    <name type="scientific">Coilia grayii</name>
    <name type="common">Gray's grenadier anchovy</name>
    <dbReference type="NCBI Taxonomy" id="363190"/>
    <lineage>
        <taxon>Eukaryota</taxon>
        <taxon>Metazoa</taxon>
        <taxon>Chordata</taxon>
        <taxon>Craniata</taxon>
        <taxon>Vertebrata</taxon>
        <taxon>Euteleostomi</taxon>
        <taxon>Actinopterygii</taxon>
        <taxon>Neopterygii</taxon>
        <taxon>Teleostei</taxon>
        <taxon>Clupei</taxon>
        <taxon>Clupeiformes</taxon>
        <taxon>Clupeoidei</taxon>
        <taxon>Engraulidae</taxon>
        <taxon>Coilinae</taxon>
        <taxon>Coilia</taxon>
    </lineage>
</organism>
<evidence type="ECO:0000256" key="1">
    <source>
        <dbReference type="ARBA" id="ARBA00022896"/>
    </source>
</evidence>
<proteinExistence type="predicted"/>
<dbReference type="Proteomes" id="UP001591681">
    <property type="component" value="Unassembled WGS sequence"/>
</dbReference>
<feature type="compositionally biased region" description="Low complexity" evidence="2">
    <location>
        <begin position="255"/>
        <end position="267"/>
    </location>
</feature>
<dbReference type="Gene3D" id="2.60.120.620">
    <property type="entry name" value="q2cbj1_9rhob like domain"/>
    <property type="match status" value="1"/>
</dbReference>
<feature type="region of interest" description="Disordered" evidence="2">
    <location>
        <begin position="1"/>
        <end position="37"/>
    </location>
</feature>
<accession>A0ABD1KBV4</accession>
<feature type="region of interest" description="Disordered" evidence="2">
    <location>
        <begin position="202"/>
        <end position="303"/>
    </location>
</feature>
<evidence type="ECO:0000313" key="4">
    <source>
        <dbReference type="Proteomes" id="UP001591681"/>
    </source>
</evidence>
<feature type="compositionally biased region" description="Low complexity" evidence="2">
    <location>
        <begin position="294"/>
        <end position="303"/>
    </location>
</feature>
<dbReference type="GO" id="GO:0031418">
    <property type="term" value="F:L-ascorbic acid binding"/>
    <property type="evidence" value="ECO:0007669"/>
    <property type="project" value="UniProtKB-KW"/>
</dbReference>
<feature type="compositionally biased region" description="Polar residues" evidence="2">
    <location>
        <begin position="223"/>
        <end position="240"/>
    </location>
</feature>
<evidence type="ECO:0000313" key="3">
    <source>
        <dbReference type="EMBL" id="KAL2096378.1"/>
    </source>
</evidence>
<comment type="caution">
    <text evidence="3">The sequence shown here is derived from an EMBL/GenBank/DDBJ whole genome shotgun (WGS) entry which is preliminary data.</text>
</comment>
<name>A0ABD1KBV4_9TELE</name>
<sequence>MESLGHTDPLNTSSSRGPDIARLAPERVTLGSPEPHAATRMGLNAFCSPPVTSSTAAELLAGLASKTVVPGIAVLKKETKTGVPSYNGEVVSPSATVEGNCSDLLPSTPSGLTQLNGRTETPSGPVQPLSRARAPEGGDRTPQEKCASLLKRANGDMRFRQPQHQRRRDGENRDTGAGLLMGGGAFGSAGVSGNPLNLDSYFPSDCKRRRQDSSEPEEDGARSTRTVTPLSASSTFNQVSGPPPALPHTLNRSQHPSYHTSHSLSLSHHNHPHHHQSINVNGFSPAPSALPGQSSPAEAPSIPSALSLGQGWSAEQIAQYIVPCMKHYGICVKDHFLGTRLGERVLVEVEDLNHSGRFRGGQLVSQRGIPSRSIRGDQIAWVEGREPGCEAIGMLMAHIDEAVMHSAANGQLGDYVINGRTKVRRAHT</sequence>
<protein>
    <recommendedName>
        <fullName evidence="5">Egl-9 family hypoxia-inducible factor 2</fullName>
    </recommendedName>
</protein>
<dbReference type="EMBL" id="JBHFQA010000007">
    <property type="protein sequence ID" value="KAL2096378.1"/>
    <property type="molecule type" value="Genomic_DNA"/>
</dbReference>
<reference evidence="3 4" key="1">
    <citation type="submission" date="2024-09" db="EMBL/GenBank/DDBJ databases">
        <title>A chromosome-level genome assembly of Gray's grenadier anchovy, Coilia grayii.</title>
        <authorList>
            <person name="Fu Z."/>
        </authorList>
    </citation>
    <scope>NUCLEOTIDE SEQUENCE [LARGE SCALE GENOMIC DNA]</scope>
    <source>
        <strain evidence="3">G4</strain>
        <tissue evidence="3">Muscle</tissue>
    </source>
</reference>